<name>A0A9W7QGK1_BACCE</name>
<comment type="caution">
    <text evidence="1">The sequence shown here is derived from an EMBL/GenBank/DDBJ whole genome shotgun (WGS) entry which is preliminary data.</text>
</comment>
<reference evidence="1 2" key="1">
    <citation type="submission" date="2019-10" db="EMBL/GenBank/DDBJ databases">
        <title>Bacillus from the desert of Cuatro Cinegas, Coahuila.</title>
        <authorList>
            <person name="Olmedo-Alvarez G."/>
            <person name="Saldana S."/>
            <person name="Barcelo D."/>
        </authorList>
    </citation>
    <scope>NUCLEOTIDE SEQUENCE [LARGE SCALE GENOMIC DNA]</scope>
    <source>
        <strain evidence="1 2">CH417_13T</strain>
    </source>
</reference>
<dbReference type="Proteomes" id="UP000475765">
    <property type="component" value="Unassembled WGS sequence"/>
</dbReference>
<sequence>MGIKVFKKVKSYNEWVADEMYFQQLEVEEEVKEKERFEQTREFTFFVLNKHKQFDHLTTNILQIEEALNKVIRRDELIDLYEFDMYEYIRDVYGEVAFEKHIRDWEEHVTKVRIMNLFGGTQT</sequence>
<proteinExistence type="predicted"/>
<evidence type="ECO:0000313" key="2">
    <source>
        <dbReference type="Proteomes" id="UP000475765"/>
    </source>
</evidence>
<protein>
    <submittedName>
        <fullName evidence="1">Uncharacterized protein</fullName>
    </submittedName>
</protein>
<evidence type="ECO:0000313" key="1">
    <source>
        <dbReference type="EMBL" id="KAB2397467.1"/>
    </source>
</evidence>
<accession>A0A9W7QGK1</accession>
<organism evidence="1 2">
    <name type="scientific">Bacillus cereus</name>
    <dbReference type="NCBI Taxonomy" id="1396"/>
    <lineage>
        <taxon>Bacteria</taxon>
        <taxon>Bacillati</taxon>
        <taxon>Bacillota</taxon>
        <taxon>Bacilli</taxon>
        <taxon>Bacillales</taxon>
        <taxon>Bacillaceae</taxon>
        <taxon>Bacillus</taxon>
        <taxon>Bacillus cereus group</taxon>
    </lineage>
</organism>
<dbReference type="RefSeq" id="WP_151522708.1">
    <property type="nucleotide sequence ID" value="NZ_WBPL01000007.1"/>
</dbReference>
<gene>
    <name evidence="1" type="ORF">F8172_10395</name>
</gene>
<dbReference type="EMBL" id="WBPP01000011">
    <property type="protein sequence ID" value="KAB2397467.1"/>
    <property type="molecule type" value="Genomic_DNA"/>
</dbReference>
<dbReference type="AlphaFoldDB" id="A0A9W7QGK1"/>